<gene>
    <name evidence="9" type="primary">gmk</name>
    <name evidence="11" type="ordered locus">Paes_0373</name>
</gene>
<proteinExistence type="inferred from homology"/>
<comment type="function">
    <text evidence="9">Essential for recycling GMP and indirectly, cGMP.</text>
</comment>
<dbReference type="SUPFAM" id="SSF52540">
    <property type="entry name" value="P-loop containing nucleoside triphosphate hydrolases"/>
    <property type="match status" value="1"/>
</dbReference>
<dbReference type="RefSeq" id="WP_012504967.1">
    <property type="nucleotide sequence ID" value="NC_011059.1"/>
</dbReference>
<sequence length="194" mass="22149">MSDTVAPKGKLIVFSAPSGTGKSTIAHRVMQRIDNLVFSVSATTRAIREGEKDGVNYFFLTKERFEETIRNDGFIEYEHFFGNYYGTLVDKTREAVDTGVNMLFDLDVKGALNLKKHFPRRSLLIFIKPPSLDVLRSRLLGRESEDEDALEQRLLRASFEMSHARDFDYEVVNDDLDEAVDTIVTLIEDFISNQ</sequence>
<evidence type="ECO:0000256" key="4">
    <source>
        <dbReference type="ARBA" id="ARBA00022679"/>
    </source>
</evidence>
<dbReference type="CDD" id="cd00071">
    <property type="entry name" value="GMPK"/>
    <property type="match status" value="1"/>
</dbReference>
<evidence type="ECO:0000256" key="1">
    <source>
        <dbReference type="ARBA" id="ARBA00005790"/>
    </source>
</evidence>
<feature type="domain" description="Guanylate kinase-like" evidence="10">
    <location>
        <begin position="9"/>
        <end position="188"/>
    </location>
</feature>
<dbReference type="InterPro" id="IPR008144">
    <property type="entry name" value="Guanylate_kin-like_dom"/>
</dbReference>
<keyword evidence="4 9" id="KW-0808">Transferase</keyword>
<accession>B4S4T2</accession>
<dbReference type="PANTHER" id="PTHR23117:SF13">
    <property type="entry name" value="GUANYLATE KINASE"/>
    <property type="match status" value="1"/>
</dbReference>
<evidence type="ECO:0000313" key="11">
    <source>
        <dbReference type="EMBL" id="ACF45430.1"/>
    </source>
</evidence>
<evidence type="ECO:0000259" key="10">
    <source>
        <dbReference type="PROSITE" id="PS50052"/>
    </source>
</evidence>
<dbReference type="NCBIfam" id="TIGR03263">
    <property type="entry name" value="guanyl_kin"/>
    <property type="match status" value="1"/>
</dbReference>
<dbReference type="GO" id="GO:0005829">
    <property type="term" value="C:cytosol"/>
    <property type="evidence" value="ECO:0007669"/>
    <property type="project" value="TreeGrafter"/>
</dbReference>
<evidence type="ECO:0000256" key="9">
    <source>
        <dbReference type="HAMAP-Rule" id="MF_00328"/>
    </source>
</evidence>
<reference evidence="11" key="1">
    <citation type="submission" date="2008-06" db="EMBL/GenBank/DDBJ databases">
        <title>Complete sequence of chromosome of Prosthecochloris aestuarii DSM 271.</title>
        <authorList>
            <consortium name="US DOE Joint Genome Institute"/>
            <person name="Lucas S."/>
            <person name="Copeland A."/>
            <person name="Lapidus A."/>
            <person name="Glavina del Rio T."/>
            <person name="Dalin E."/>
            <person name="Tice H."/>
            <person name="Bruce D."/>
            <person name="Goodwin L."/>
            <person name="Pitluck S."/>
            <person name="Schmutz J."/>
            <person name="Larimer F."/>
            <person name="Land M."/>
            <person name="Hauser L."/>
            <person name="Kyrpides N."/>
            <person name="Anderson I."/>
            <person name="Liu Z."/>
            <person name="Li T."/>
            <person name="Zhao F."/>
            <person name="Overmann J."/>
            <person name="Bryant D.A."/>
            <person name="Richardson P."/>
        </authorList>
    </citation>
    <scope>NUCLEOTIDE SEQUENCE [LARGE SCALE GENOMIC DNA]</scope>
    <source>
        <strain evidence="11">DSM 271</strain>
    </source>
</reference>
<dbReference type="GO" id="GO:0005524">
    <property type="term" value="F:ATP binding"/>
    <property type="evidence" value="ECO:0007669"/>
    <property type="project" value="UniProtKB-UniRule"/>
</dbReference>
<dbReference type="FunFam" id="3.30.63.10:FF:000002">
    <property type="entry name" value="Guanylate kinase 1"/>
    <property type="match status" value="1"/>
</dbReference>
<dbReference type="InterPro" id="IPR020590">
    <property type="entry name" value="Guanylate_kinase_CS"/>
</dbReference>
<dbReference type="PROSITE" id="PS50052">
    <property type="entry name" value="GUANYLATE_KINASE_2"/>
    <property type="match status" value="1"/>
</dbReference>
<keyword evidence="7 9" id="KW-0067">ATP-binding</keyword>
<dbReference type="EC" id="2.7.4.8" evidence="2 9"/>
<dbReference type="eggNOG" id="COG0194">
    <property type="taxonomic scope" value="Bacteria"/>
</dbReference>
<evidence type="ECO:0000256" key="2">
    <source>
        <dbReference type="ARBA" id="ARBA00012961"/>
    </source>
</evidence>
<dbReference type="Proteomes" id="UP000002725">
    <property type="component" value="Chromosome"/>
</dbReference>
<name>B4S4T2_PROA2</name>
<evidence type="ECO:0000256" key="5">
    <source>
        <dbReference type="ARBA" id="ARBA00022741"/>
    </source>
</evidence>
<keyword evidence="5 9" id="KW-0547">Nucleotide-binding</keyword>
<dbReference type="STRING" id="290512.Paes_0373"/>
<dbReference type="SMART" id="SM00072">
    <property type="entry name" value="GuKc"/>
    <property type="match status" value="1"/>
</dbReference>
<comment type="catalytic activity">
    <reaction evidence="9">
        <text>GMP + ATP = GDP + ADP</text>
        <dbReference type="Rhea" id="RHEA:20780"/>
        <dbReference type="ChEBI" id="CHEBI:30616"/>
        <dbReference type="ChEBI" id="CHEBI:58115"/>
        <dbReference type="ChEBI" id="CHEBI:58189"/>
        <dbReference type="ChEBI" id="CHEBI:456216"/>
        <dbReference type="EC" id="2.7.4.8"/>
    </reaction>
</comment>
<dbReference type="InterPro" id="IPR017665">
    <property type="entry name" value="Guanylate_kinase"/>
</dbReference>
<dbReference type="KEGG" id="paa:Paes_0373"/>
<keyword evidence="12" id="KW-1185">Reference proteome</keyword>
<keyword evidence="9" id="KW-0963">Cytoplasm</keyword>
<dbReference type="HOGENOM" id="CLU_001715_1_2_10"/>
<keyword evidence="6 9" id="KW-0418">Kinase</keyword>
<evidence type="ECO:0000256" key="3">
    <source>
        <dbReference type="ARBA" id="ARBA00016296"/>
    </source>
</evidence>
<dbReference type="PROSITE" id="PS00856">
    <property type="entry name" value="GUANYLATE_KINASE_1"/>
    <property type="match status" value="1"/>
</dbReference>
<dbReference type="InterPro" id="IPR027417">
    <property type="entry name" value="P-loop_NTPase"/>
</dbReference>
<protein>
    <recommendedName>
        <fullName evidence="3 9">Guanylate kinase</fullName>
        <ecNumber evidence="2 9">2.7.4.8</ecNumber>
    </recommendedName>
    <alternativeName>
        <fullName evidence="8 9">GMP kinase</fullName>
    </alternativeName>
</protein>
<dbReference type="PANTHER" id="PTHR23117">
    <property type="entry name" value="GUANYLATE KINASE-RELATED"/>
    <property type="match status" value="1"/>
</dbReference>
<feature type="binding site" evidence="9">
    <location>
        <begin position="16"/>
        <end position="23"/>
    </location>
    <ligand>
        <name>ATP</name>
        <dbReference type="ChEBI" id="CHEBI:30616"/>
    </ligand>
</feature>
<dbReference type="Gene3D" id="3.40.50.300">
    <property type="entry name" value="P-loop containing nucleotide triphosphate hydrolases"/>
    <property type="match status" value="1"/>
</dbReference>
<comment type="similarity">
    <text evidence="1 9">Belongs to the guanylate kinase family.</text>
</comment>
<dbReference type="GO" id="GO:0004385">
    <property type="term" value="F:GMP kinase activity"/>
    <property type="evidence" value="ECO:0007669"/>
    <property type="project" value="UniProtKB-UniRule"/>
</dbReference>
<dbReference type="AlphaFoldDB" id="B4S4T2"/>
<evidence type="ECO:0000313" key="12">
    <source>
        <dbReference type="Proteomes" id="UP000002725"/>
    </source>
</evidence>
<dbReference type="Gene3D" id="3.30.63.10">
    <property type="entry name" value="Guanylate Kinase phosphate binding domain"/>
    <property type="match status" value="1"/>
</dbReference>
<dbReference type="Pfam" id="PF00625">
    <property type="entry name" value="Guanylate_kin"/>
    <property type="match status" value="1"/>
</dbReference>
<dbReference type="InterPro" id="IPR008145">
    <property type="entry name" value="GK/Ca_channel_bsu"/>
</dbReference>
<dbReference type="HAMAP" id="MF_00328">
    <property type="entry name" value="Guanylate_kinase"/>
    <property type="match status" value="1"/>
</dbReference>
<dbReference type="EMBL" id="CP001108">
    <property type="protein sequence ID" value="ACF45430.1"/>
    <property type="molecule type" value="Genomic_DNA"/>
</dbReference>
<organism evidence="11 12">
    <name type="scientific">Prosthecochloris aestuarii (strain DSM 271 / SK 413)</name>
    <dbReference type="NCBI Taxonomy" id="290512"/>
    <lineage>
        <taxon>Bacteria</taxon>
        <taxon>Pseudomonadati</taxon>
        <taxon>Chlorobiota</taxon>
        <taxon>Chlorobiia</taxon>
        <taxon>Chlorobiales</taxon>
        <taxon>Chlorobiaceae</taxon>
        <taxon>Prosthecochloris</taxon>
    </lineage>
</organism>
<comment type="subcellular location">
    <subcellularLocation>
        <location evidence="9">Cytoplasm</location>
    </subcellularLocation>
</comment>
<evidence type="ECO:0000256" key="6">
    <source>
        <dbReference type="ARBA" id="ARBA00022777"/>
    </source>
</evidence>
<evidence type="ECO:0000256" key="7">
    <source>
        <dbReference type="ARBA" id="ARBA00022840"/>
    </source>
</evidence>
<evidence type="ECO:0000256" key="8">
    <source>
        <dbReference type="ARBA" id="ARBA00030128"/>
    </source>
</evidence>